<evidence type="ECO:0000313" key="1">
    <source>
        <dbReference type="EMBL" id="CRK93659.1"/>
    </source>
</evidence>
<organism evidence="1 2">
    <name type="scientific">Clunio marinus</name>
    <dbReference type="NCBI Taxonomy" id="568069"/>
    <lineage>
        <taxon>Eukaryota</taxon>
        <taxon>Metazoa</taxon>
        <taxon>Ecdysozoa</taxon>
        <taxon>Arthropoda</taxon>
        <taxon>Hexapoda</taxon>
        <taxon>Insecta</taxon>
        <taxon>Pterygota</taxon>
        <taxon>Neoptera</taxon>
        <taxon>Endopterygota</taxon>
        <taxon>Diptera</taxon>
        <taxon>Nematocera</taxon>
        <taxon>Chironomoidea</taxon>
        <taxon>Chironomidae</taxon>
        <taxon>Clunio</taxon>
    </lineage>
</organism>
<sequence length="76" mass="8690">MSTKIIRFKVFSVLSKCCAQLLNHIRIVINNLIFTQSHACGRQMNESRTESKASLTVHETLRISRQMRGTKISPVM</sequence>
<name>A0A1J1I0D4_9DIPT</name>
<protein>
    <submittedName>
        <fullName evidence="1">CLUMA_CG007188, isoform A</fullName>
    </submittedName>
</protein>
<evidence type="ECO:0000313" key="2">
    <source>
        <dbReference type="Proteomes" id="UP000183832"/>
    </source>
</evidence>
<dbReference type="EMBL" id="CVRI01000037">
    <property type="protein sequence ID" value="CRK93659.1"/>
    <property type="molecule type" value="Genomic_DNA"/>
</dbReference>
<gene>
    <name evidence="1" type="ORF">CLUMA_CG007188</name>
</gene>
<accession>A0A1J1I0D4</accession>
<keyword evidence="2" id="KW-1185">Reference proteome</keyword>
<dbReference type="AlphaFoldDB" id="A0A1J1I0D4"/>
<proteinExistence type="predicted"/>
<reference evidence="1 2" key="1">
    <citation type="submission" date="2015-04" db="EMBL/GenBank/DDBJ databases">
        <authorList>
            <person name="Syromyatnikov M.Y."/>
            <person name="Popov V.N."/>
        </authorList>
    </citation>
    <scope>NUCLEOTIDE SEQUENCE [LARGE SCALE GENOMIC DNA]</scope>
</reference>
<dbReference type="Proteomes" id="UP000183832">
    <property type="component" value="Unassembled WGS sequence"/>
</dbReference>